<keyword evidence="8 11" id="KW-1133">Transmembrane helix</keyword>
<dbReference type="GO" id="GO:0000155">
    <property type="term" value="F:phosphorelay sensor kinase activity"/>
    <property type="evidence" value="ECO:0007669"/>
    <property type="project" value="InterPro"/>
</dbReference>
<reference evidence="13 14" key="1">
    <citation type="submission" date="2021-01" db="EMBL/GenBank/DDBJ databases">
        <title>Whole genome shotgun sequence of Planotetraspora kaengkrachanensis NBRC 104272.</title>
        <authorList>
            <person name="Komaki H."/>
            <person name="Tamura T."/>
        </authorList>
    </citation>
    <scope>NUCLEOTIDE SEQUENCE [LARGE SCALE GENOMIC DNA]</scope>
    <source>
        <strain evidence="13 14">NBRC 104272</strain>
    </source>
</reference>
<dbReference type="AlphaFoldDB" id="A0A8J3PYW6"/>
<dbReference type="EMBL" id="BONV01000040">
    <property type="protein sequence ID" value="GIG83451.1"/>
    <property type="molecule type" value="Genomic_DNA"/>
</dbReference>
<dbReference type="PANTHER" id="PTHR45436:SF5">
    <property type="entry name" value="SENSOR HISTIDINE KINASE TRCS"/>
    <property type="match status" value="1"/>
</dbReference>
<sequence length="353" mass="38401">MITLSAWLHCSIKTRVTTVASAVVALICVSATLLLLMDAPQPPLYGSVAVLAGLIGGSLLLIAATALGTYWMMSKTLQPVCAISGKLAMIRSSNLSERVPLPRHDDEFKELAQVTNQTLEWAQSAIQQQLKFASDASHDLRNPLAAMRTELEDALMQPEEIDWVETGDRLLESVERLQDLVTNLLNISRLDAGIIGQYDLLNLAVLVDGELDHRRRDHQGSTLRVVRRFSSGVMVNGERIGLERLLHNLLDNAERHARSIVTVTVENRGDAAVLEVCDDGSGVPTEHREIIFQRFTRLQDARAKDAGGSGLGLPIARQIAEAHGGTLTIEDGPSGARFVARFPRPAALAASSR</sequence>
<dbReference type="InterPro" id="IPR036097">
    <property type="entry name" value="HisK_dim/P_sf"/>
</dbReference>
<proteinExistence type="predicted"/>
<evidence type="ECO:0000256" key="7">
    <source>
        <dbReference type="ARBA" id="ARBA00022777"/>
    </source>
</evidence>
<name>A0A8J3PYW6_9ACTN</name>
<evidence type="ECO:0000256" key="1">
    <source>
        <dbReference type="ARBA" id="ARBA00000085"/>
    </source>
</evidence>
<dbReference type="InterPro" id="IPR004358">
    <property type="entry name" value="Sig_transdc_His_kin-like_C"/>
</dbReference>
<keyword evidence="4" id="KW-0597">Phosphoprotein</keyword>
<keyword evidence="7" id="KW-0418">Kinase</keyword>
<organism evidence="13 14">
    <name type="scientific">Planotetraspora kaengkrachanensis</name>
    <dbReference type="NCBI Taxonomy" id="575193"/>
    <lineage>
        <taxon>Bacteria</taxon>
        <taxon>Bacillati</taxon>
        <taxon>Actinomycetota</taxon>
        <taxon>Actinomycetes</taxon>
        <taxon>Streptosporangiales</taxon>
        <taxon>Streptosporangiaceae</taxon>
        <taxon>Planotetraspora</taxon>
    </lineage>
</organism>
<comment type="caution">
    <text evidence="13">The sequence shown here is derived from an EMBL/GenBank/DDBJ whole genome shotgun (WGS) entry which is preliminary data.</text>
</comment>
<keyword evidence="5" id="KW-0808">Transferase</keyword>
<evidence type="ECO:0000256" key="11">
    <source>
        <dbReference type="SAM" id="Phobius"/>
    </source>
</evidence>
<evidence type="ECO:0000256" key="9">
    <source>
        <dbReference type="ARBA" id="ARBA00023012"/>
    </source>
</evidence>
<evidence type="ECO:0000256" key="4">
    <source>
        <dbReference type="ARBA" id="ARBA00022553"/>
    </source>
</evidence>
<dbReference type="CDD" id="cd00075">
    <property type="entry name" value="HATPase"/>
    <property type="match status" value="1"/>
</dbReference>
<feature type="transmembrane region" description="Helical" evidence="11">
    <location>
        <begin position="16"/>
        <end position="36"/>
    </location>
</feature>
<evidence type="ECO:0000313" key="13">
    <source>
        <dbReference type="EMBL" id="GIG83451.1"/>
    </source>
</evidence>
<dbReference type="SMART" id="SM00388">
    <property type="entry name" value="HisKA"/>
    <property type="match status" value="1"/>
</dbReference>
<evidence type="ECO:0000256" key="3">
    <source>
        <dbReference type="ARBA" id="ARBA00012438"/>
    </source>
</evidence>
<dbReference type="InterPro" id="IPR003661">
    <property type="entry name" value="HisK_dim/P_dom"/>
</dbReference>
<dbReference type="Gene3D" id="3.30.565.10">
    <property type="entry name" value="Histidine kinase-like ATPase, C-terminal domain"/>
    <property type="match status" value="1"/>
</dbReference>
<accession>A0A8J3PYW6</accession>
<dbReference type="SMART" id="SM00387">
    <property type="entry name" value="HATPase_c"/>
    <property type="match status" value="1"/>
</dbReference>
<evidence type="ECO:0000256" key="8">
    <source>
        <dbReference type="ARBA" id="ARBA00022989"/>
    </source>
</evidence>
<dbReference type="PRINTS" id="PR00344">
    <property type="entry name" value="BCTRLSENSOR"/>
</dbReference>
<keyword evidence="9" id="KW-0902">Two-component regulatory system</keyword>
<dbReference type="SUPFAM" id="SSF55874">
    <property type="entry name" value="ATPase domain of HSP90 chaperone/DNA topoisomerase II/histidine kinase"/>
    <property type="match status" value="1"/>
</dbReference>
<keyword evidence="10 11" id="KW-0472">Membrane</keyword>
<dbReference type="Pfam" id="PF00512">
    <property type="entry name" value="HisKA"/>
    <property type="match status" value="1"/>
</dbReference>
<evidence type="ECO:0000313" key="14">
    <source>
        <dbReference type="Proteomes" id="UP000630097"/>
    </source>
</evidence>
<evidence type="ECO:0000256" key="10">
    <source>
        <dbReference type="ARBA" id="ARBA00023136"/>
    </source>
</evidence>
<keyword evidence="14" id="KW-1185">Reference proteome</keyword>
<protein>
    <recommendedName>
        <fullName evidence="3">histidine kinase</fullName>
        <ecNumber evidence="3">2.7.13.3</ecNumber>
    </recommendedName>
</protein>
<gene>
    <name evidence="13" type="ORF">Pka01_65780</name>
</gene>
<comment type="subcellular location">
    <subcellularLocation>
        <location evidence="2">Cell membrane</location>
    </subcellularLocation>
</comment>
<dbReference type="InterPro" id="IPR005467">
    <property type="entry name" value="His_kinase_dom"/>
</dbReference>
<dbReference type="InterPro" id="IPR003594">
    <property type="entry name" value="HATPase_dom"/>
</dbReference>
<evidence type="ECO:0000256" key="2">
    <source>
        <dbReference type="ARBA" id="ARBA00004236"/>
    </source>
</evidence>
<dbReference type="GO" id="GO:0005886">
    <property type="term" value="C:plasma membrane"/>
    <property type="evidence" value="ECO:0007669"/>
    <property type="project" value="UniProtKB-SubCell"/>
</dbReference>
<dbReference type="PANTHER" id="PTHR45436">
    <property type="entry name" value="SENSOR HISTIDINE KINASE YKOH"/>
    <property type="match status" value="1"/>
</dbReference>
<dbReference type="InterPro" id="IPR050428">
    <property type="entry name" value="TCS_sensor_his_kinase"/>
</dbReference>
<dbReference type="Proteomes" id="UP000630097">
    <property type="component" value="Unassembled WGS sequence"/>
</dbReference>
<dbReference type="Pfam" id="PF02518">
    <property type="entry name" value="HATPase_c"/>
    <property type="match status" value="1"/>
</dbReference>
<evidence type="ECO:0000256" key="6">
    <source>
        <dbReference type="ARBA" id="ARBA00022692"/>
    </source>
</evidence>
<dbReference type="PROSITE" id="PS50109">
    <property type="entry name" value="HIS_KIN"/>
    <property type="match status" value="1"/>
</dbReference>
<comment type="catalytic activity">
    <reaction evidence="1">
        <text>ATP + protein L-histidine = ADP + protein N-phospho-L-histidine.</text>
        <dbReference type="EC" id="2.7.13.3"/>
    </reaction>
</comment>
<feature type="transmembrane region" description="Helical" evidence="11">
    <location>
        <begin position="48"/>
        <end position="73"/>
    </location>
</feature>
<dbReference type="InterPro" id="IPR036890">
    <property type="entry name" value="HATPase_C_sf"/>
</dbReference>
<dbReference type="CDD" id="cd00082">
    <property type="entry name" value="HisKA"/>
    <property type="match status" value="1"/>
</dbReference>
<keyword evidence="6 11" id="KW-0812">Transmembrane</keyword>
<feature type="domain" description="Histidine kinase" evidence="12">
    <location>
        <begin position="135"/>
        <end position="346"/>
    </location>
</feature>
<dbReference type="EC" id="2.7.13.3" evidence="3"/>
<dbReference type="Gene3D" id="1.10.287.130">
    <property type="match status" value="1"/>
</dbReference>
<evidence type="ECO:0000259" key="12">
    <source>
        <dbReference type="PROSITE" id="PS50109"/>
    </source>
</evidence>
<evidence type="ECO:0000256" key="5">
    <source>
        <dbReference type="ARBA" id="ARBA00022679"/>
    </source>
</evidence>
<dbReference type="SUPFAM" id="SSF47384">
    <property type="entry name" value="Homodimeric domain of signal transducing histidine kinase"/>
    <property type="match status" value="1"/>
</dbReference>